<dbReference type="Gene3D" id="3.30.70.330">
    <property type="match status" value="1"/>
</dbReference>
<reference evidence="5" key="1">
    <citation type="submission" date="2015-08" db="EMBL/GenBank/DDBJ databases">
        <authorList>
            <person name="Babu N.S."/>
            <person name="Beckwith C.J."/>
            <person name="Beseler K.G."/>
            <person name="Brison A."/>
            <person name="Carone J.V."/>
            <person name="Caskin T.P."/>
            <person name="Diamond M."/>
            <person name="Durham M.E."/>
            <person name="Foxe J.M."/>
            <person name="Go M."/>
            <person name="Henderson B.A."/>
            <person name="Jones I.B."/>
            <person name="McGettigan J.A."/>
            <person name="Micheletti S.J."/>
            <person name="Nasrallah M.E."/>
            <person name="Ortiz D."/>
            <person name="Piller C.R."/>
            <person name="Privatt S.R."/>
            <person name="Schneider S.L."/>
            <person name="Sharp S."/>
            <person name="Smith T.C."/>
            <person name="Stanton J.D."/>
            <person name="Ullery H.E."/>
            <person name="Wilson R.J."/>
            <person name="Serrano M.G."/>
            <person name="Buck G."/>
            <person name="Lee V."/>
            <person name="Wang Y."/>
            <person name="Carvalho R."/>
            <person name="Voegtly L."/>
            <person name="Shi R."/>
            <person name="Duckworth R."/>
            <person name="Johnson A."/>
            <person name="Loviza R."/>
            <person name="Walstead R."/>
            <person name="Shah Z."/>
            <person name="Kiflezghi M."/>
            <person name="Wade K."/>
            <person name="Ball S.L."/>
            <person name="Bradley K.W."/>
            <person name="Asai D.J."/>
            <person name="Bowman C.A."/>
            <person name="Russell D.A."/>
            <person name="Pope W.H."/>
            <person name="Jacobs-Sera D."/>
            <person name="Hendrix R.W."/>
            <person name="Hatfull G.F."/>
        </authorList>
    </citation>
    <scope>NUCLEOTIDE SEQUENCE</scope>
</reference>
<feature type="domain" description="RRM" evidence="4">
    <location>
        <begin position="135"/>
        <end position="212"/>
    </location>
</feature>
<feature type="compositionally biased region" description="Basic and acidic residues" evidence="3">
    <location>
        <begin position="9"/>
        <end position="29"/>
    </location>
</feature>
<dbReference type="PANTHER" id="PTHR19965:SF35">
    <property type="entry name" value="RNA ANNEALING PROTEIN YRA1"/>
    <property type="match status" value="1"/>
</dbReference>
<dbReference type="GO" id="GO:0005634">
    <property type="term" value="C:nucleus"/>
    <property type="evidence" value="ECO:0007669"/>
    <property type="project" value="TreeGrafter"/>
</dbReference>
<evidence type="ECO:0000259" key="4">
    <source>
        <dbReference type="PROSITE" id="PS50102"/>
    </source>
</evidence>
<name>A0A1D1ZU49_AUXPR</name>
<evidence type="ECO:0000256" key="1">
    <source>
        <dbReference type="ARBA" id="ARBA00022884"/>
    </source>
</evidence>
<evidence type="ECO:0000256" key="2">
    <source>
        <dbReference type="PROSITE-ProRule" id="PRU00176"/>
    </source>
</evidence>
<dbReference type="InterPro" id="IPR051229">
    <property type="entry name" value="ALYREF_mRNA_export"/>
</dbReference>
<dbReference type="CDD" id="cd12418">
    <property type="entry name" value="RRM_Aly_REF_like"/>
    <property type="match status" value="1"/>
</dbReference>
<protein>
    <recommendedName>
        <fullName evidence="4">RRM domain-containing protein</fullName>
    </recommendedName>
</protein>
<dbReference type="SUPFAM" id="SSF54928">
    <property type="entry name" value="RNA-binding domain, RBD"/>
    <property type="match status" value="1"/>
</dbReference>
<feature type="region of interest" description="Disordered" evidence="3">
    <location>
        <begin position="213"/>
        <end position="238"/>
    </location>
</feature>
<evidence type="ECO:0000313" key="5">
    <source>
        <dbReference type="EMBL" id="JAT70480.1"/>
    </source>
</evidence>
<dbReference type="GO" id="GO:0006406">
    <property type="term" value="P:mRNA export from nucleus"/>
    <property type="evidence" value="ECO:0007669"/>
    <property type="project" value="TreeGrafter"/>
</dbReference>
<gene>
    <name evidence="5" type="ORF">g.37424</name>
</gene>
<accession>A0A1D1ZU49</accession>
<dbReference type="PANTHER" id="PTHR19965">
    <property type="entry name" value="RNA AND EXPORT FACTOR BINDING PROTEIN"/>
    <property type="match status" value="1"/>
</dbReference>
<organism evidence="5">
    <name type="scientific">Auxenochlorella protothecoides</name>
    <name type="common">Green microalga</name>
    <name type="synonym">Chlorella protothecoides</name>
    <dbReference type="NCBI Taxonomy" id="3075"/>
    <lineage>
        <taxon>Eukaryota</taxon>
        <taxon>Viridiplantae</taxon>
        <taxon>Chlorophyta</taxon>
        <taxon>core chlorophytes</taxon>
        <taxon>Trebouxiophyceae</taxon>
        <taxon>Chlorellales</taxon>
        <taxon>Chlorellaceae</taxon>
        <taxon>Auxenochlorella</taxon>
    </lineage>
</organism>
<dbReference type="InterPro" id="IPR035979">
    <property type="entry name" value="RBD_domain_sf"/>
</dbReference>
<proteinExistence type="predicted"/>
<dbReference type="SMART" id="SM00360">
    <property type="entry name" value="RRM"/>
    <property type="match status" value="1"/>
</dbReference>
<dbReference type="InterPro" id="IPR000504">
    <property type="entry name" value="RRM_dom"/>
</dbReference>
<feature type="region of interest" description="Disordered" evidence="3">
    <location>
        <begin position="1"/>
        <end position="97"/>
    </location>
</feature>
<dbReference type="PROSITE" id="PS50102">
    <property type="entry name" value="RRM"/>
    <property type="match status" value="1"/>
</dbReference>
<dbReference type="AlphaFoldDB" id="A0A1D1ZU49"/>
<keyword evidence="1 2" id="KW-0694">RNA-binding</keyword>
<dbReference type="EMBL" id="GDKF01008142">
    <property type="protein sequence ID" value="JAT70480.1"/>
    <property type="molecule type" value="Transcribed_RNA"/>
</dbReference>
<dbReference type="GO" id="GO:0003729">
    <property type="term" value="F:mRNA binding"/>
    <property type="evidence" value="ECO:0007669"/>
    <property type="project" value="TreeGrafter"/>
</dbReference>
<dbReference type="Pfam" id="PF00076">
    <property type="entry name" value="RRM_1"/>
    <property type="match status" value="1"/>
</dbReference>
<sequence>MAEAALSKSLDEIIAEQRQKETTKREKQTSKRGSKAQQAPATRKGSRGGQNSSRPPSRGAPGRVITVTINRSSGVVKRAGDGHRGRPVSLEDPEPRNTEARIQALEGAGKWGHDMFARAEGKGAAGPRSASALGTKLYITNLHYDVTEGDIKELFSTCGEVIRHRIIFDASGRSQEAGFVVYQHKSEAEAALQRYNGVALDGRVMQIELIPQSAGGQGQGGARTLSSGVRITGDPGQPARGRLVGNNRAFLQATDGARTYQPRGRGSVRSRVVAAGDAMQE</sequence>
<dbReference type="InterPro" id="IPR012677">
    <property type="entry name" value="Nucleotide-bd_a/b_plait_sf"/>
</dbReference>
<evidence type="ECO:0000256" key="3">
    <source>
        <dbReference type="SAM" id="MobiDB-lite"/>
    </source>
</evidence>